<feature type="transmembrane region" description="Helical" evidence="1">
    <location>
        <begin position="22"/>
        <end position="47"/>
    </location>
</feature>
<keyword evidence="1" id="KW-1133">Transmembrane helix</keyword>
<organism evidence="2 3">
    <name type="scientific">Glomus cerebriforme</name>
    <dbReference type="NCBI Taxonomy" id="658196"/>
    <lineage>
        <taxon>Eukaryota</taxon>
        <taxon>Fungi</taxon>
        <taxon>Fungi incertae sedis</taxon>
        <taxon>Mucoromycota</taxon>
        <taxon>Glomeromycotina</taxon>
        <taxon>Glomeromycetes</taxon>
        <taxon>Glomerales</taxon>
        <taxon>Glomeraceae</taxon>
        <taxon>Glomus</taxon>
    </lineage>
</organism>
<protein>
    <submittedName>
        <fullName evidence="2">Uncharacterized protein</fullName>
    </submittedName>
</protein>
<dbReference type="Proteomes" id="UP000265703">
    <property type="component" value="Unassembled WGS sequence"/>
</dbReference>
<evidence type="ECO:0000313" key="3">
    <source>
        <dbReference type="Proteomes" id="UP000265703"/>
    </source>
</evidence>
<dbReference type="EMBL" id="QKYT01001134">
    <property type="protein sequence ID" value="RIA79819.1"/>
    <property type="molecule type" value="Genomic_DNA"/>
</dbReference>
<name>A0A397S500_9GLOM</name>
<evidence type="ECO:0000313" key="2">
    <source>
        <dbReference type="EMBL" id="RIA79819.1"/>
    </source>
</evidence>
<accession>A0A397S500</accession>
<keyword evidence="3" id="KW-1185">Reference proteome</keyword>
<gene>
    <name evidence="2" type="ORF">C1645_839856</name>
</gene>
<reference evidence="2 3" key="1">
    <citation type="submission" date="2018-06" db="EMBL/GenBank/DDBJ databases">
        <title>Comparative genomics reveals the genomic features of Rhizophagus irregularis, R. cerebriforme, R. diaphanum and Gigaspora rosea, and their symbiotic lifestyle signature.</title>
        <authorList>
            <person name="Morin E."/>
            <person name="San Clemente H."/>
            <person name="Chen E.C.H."/>
            <person name="De La Providencia I."/>
            <person name="Hainaut M."/>
            <person name="Kuo A."/>
            <person name="Kohler A."/>
            <person name="Murat C."/>
            <person name="Tang N."/>
            <person name="Roy S."/>
            <person name="Loubradou J."/>
            <person name="Henrissat B."/>
            <person name="Grigoriev I.V."/>
            <person name="Corradi N."/>
            <person name="Roux C."/>
            <person name="Martin F.M."/>
        </authorList>
    </citation>
    <scope>NUCLEOTIDE SEQUENCE [LARGE SCALE GENOMIC DNA]</scope>
    <source>
        <strain evidence="2 3">DAOM 227022</strain>
    </source>
</reference>
<proteinExistence type="predicted"/>
<keyword evidence="1" id="KW-0472">Membrane</keyword>
<comment type="caution">
    <text evidence="2">The sequence shown here is derived from an EMBL/GenBank/DDBJ whole genome shotgun (WGS) entry which is preliminary data.</text>
</comment>
<evidence type="ECO:0000256" key="1">
    <source>
        <dbReference type="SAM" id="Phobius"/>
    </source>
</evidence>
<keyword evidence="1" id="KW-0812">Transmembrane</keyword>
<dbReference type="AlphaFoldDB" id="A0A397S500"/>
<sequence length="50" mass="5684">MKNCLQPIHHEFSKKQILSRRYSMDVGFCILWITVVSVSGLLLGSLLHLA</sequence>